<gene>
    <name evidence="1" type="ORF">METZ01_LOCUS143751</name>
</gene>
<protein>
    <submittedName>
        <fullName evidence="1">Uncharacterized protein</fullName>
    </submittedName>
</protein>
<accession>A0A381ZQ59</accession>
<sequence length="77" mass="8940">MEDLELVQKLRRIIKMRHDDVVAAMVSGSVDNMEKYQYMLGQIRTYLYMSQEISSLLEKKEQKDDGTVISIKGKAKD</sequence>
<dbReference type="AlphaFoldDB" id="A0A381ZQ59"/>
<dbReference type="EMBL" id="UINC01022055">
    <property type="protein sequence ID" value="SVA90897.1"/>
    <property type="molecule type" value="Genomic_DNA"/>
</dbReference>
<evidence type="ECO:0000313" key="1">
    <source>
        <dbReference type="EMBL" id="SVA90897.1"/>
    </source>
</evidence>
<name>A0A381ZQ59_9ZZZZ</name>
<proteinExistence type="predicted"/>
<organism evidence="1">
    <name type="scientific">marine metagenome</name>
    <dbReference type="NCBI Taxonomy" id="408172"/>
    <lineage>
        <taxon>unclassified sequences</taxon>
        <taxon>metagenomes</taxon>
        <taxon>ecological metagenomes</taxon>
    </lineage>
</organism>
<reference evidence="1" key="1">
    <citation type="submission" date="2018-05" db="EMBL/GenBank/DDBJ databases">
        <authorList>
            <person name="Lanie J.A."/>
            <person name="Ng W.-L."/>
            <person name="Kazmierczak K.M."/>
            <person name="Andrzejewski T.M."/>
            <person name="Davidsen T.M."/>
            <person name="Wayne K.J."/>
            <person name="Tettelin H."/>
            <person name="Glass J.I."/>
            <person name="Rusch D."/>
            <person name="Podicherti R."/>
            <person name="Tsui H.-C.T."/>
            <person name="Winkler M.E."/>
        </authorList>
    </citation>
    <scope>NUCLEOTIDE SEQUENCE</scope>
</reference>